<evidence type="ECO:0000313" key="2">
    <source>
        <dbReference type="Proteomes" id="UP000267096"/>
    </source>
</evidence>
<reference evidence="1 2" key="1">
    <citation type="submission" date="2018-11" db="EMBL/GenBank/DDBJ databases">
        <authorList>
            <consortium name="Pathogen Informatics"/>
        </authorList>
    </citation>
    <scope>NUCLEOTIDE SEQUENCE [LARGE SCALE GENOMIC DNA]</scope>
</reference>
<protein>
    <submittedName>
        <fullName evidence="1">Uncharacterized protein</fullName>
    </submittedName>
</protein>
<dbReference type="GO" id="GO:0005085">
    <property type="term" value="F:guanyl-nucleotide exchange factor activity"/>
    <property type="evidence" value="ECO:0007669"/>
    <property type="project" value="InterPro"/>
</dbReference>
<dbReference type="GO" id="GO:0005768">
    <property type="term" value="C:endosome"/>
    <property type="evidence" value="ECO:0007669"/>
    <property type="project" value="TreeGrafter"/>
</dbReference>
<dbReference type="EMBL" id="UYRR01009392">
    <property type="protein sequence ID" value="VDK24871.1"/>
    <property type="molecule type" value="Genomic_DNA"/>
</dbReference>
<sequence>MGDMMRLGLESDWPLAVIDLDKRLVCISSAGSQIGKHFEMKWQYQRAKINAILYQQQTEESALCYQYGDNGGDKGDNGSQTGAGAANGMGLLGRTGGQSMKIDKPDNGCSEMRNCACESHVAEFLARLDILPMEQGVRIGFIRQFLLALENKARAFITYVQDAR</sequence>
<dbReference type="PANTHER" id="PTHR31855:SF2">
    <property type="entry name" value="GUANINE NUCLEOTIDE EXCHANGE FACTOR C9ORF72"/>
    <property type="match status" value="1"/>
</dbReference>
<evidence type="ECO:0000313" key="1">
    <source>
        <dbReference type="EMBL" id="VDK24871.1"/>
    </source>
</evidence>
<accession>A0A3P6PYA3</accession>
<dbReference type="GO" id="GO:0005776">
    <property type="term" value="C:autophagosome"/>
    <property type="evidence" value="ECO:0007669"/>
    <property type="project" value="TreeGrafter"/>
</dbReference>
<gene>
    <name evidence="1" type="ORF">ASIM_LOCUS5014</name>
</gene>
<dbReference type="PANTHER" id="PTHR31855">
    <property type="entry name" value="GUANINE NUCLEOTIDE EXCHANGE C9ORF72"/>
    <property type="match status" value="1"/>
</dbReference>
<dbReference type="Proteomes" id="UP000267096">
    <property type="component" value="Unassembled WGS sequence"/>
</dbReference>
<proteinExistence type="predicted"/>
<organism evidence="1 2">
    <name type="scientific">Anisakis simplex</name>
    <name type="common">Herring worm</name>
    <dbReference type="NCBI Taxonomy" id="6269"/>
    <lineage>
        <taxon>Eukaryota</taxon>
        <taxon>Metazoa</taxon>
        <taxon>Ecdysozoa</taxon>
        <taxon>Nematoda</taxon>
        <taxon>Chromadorea</taxon>
        <taxon>Rhabditida</taxon>
        <taxon>Spirurina</taxon>
        <taxon>Ascaridomorpha</taxon>
        <taxon>Ascaridoidea</taxon>
        <taxon>Anisakidae</taxon>
        <taxon>Anisakis</taxon>
        <taxon>Anisakis simplex complex</taxon>
    </lineage>
</organism>
<dbReference type="GO" id="GO:0006914">
    <property type="term" value="P:autophagy"/>
    <property type="evidence" value="ECO:0007669"/>
    <property type="project" value="TreeGrafter"/>
</dbReference>
<keyword evidence="2" id="KW-1185">Reference proteome</keyword>
<dbReference type="GO" id="GO:0006897">
    <property type="term" value="P:endocytosis"/>
    <property type="evidence" value="ECO:0007669"/>
    <property type="project" value="TreeGrafter"/>
</dbReference>
<dbReference type="InterPro" id="IPR027819">
    <property type="entry name" value="C9orf72"/>
</dbReference>
<dbReference type="OrthoDB" id="10252077at2759"/>
<name>A0A3P6PYA3_ANISI</name>
<dbReference type="PROSITE" id="PS51835">
    <property type="entry name" value="DENN_C9ORF72"/>
    <property type="match status" value="1"/>
</dbReference>
<dbReference type="AlphaFoldDB" id="A0A3P6PYA3"/>